<feature type="domain" description="RACo C-terminal" evidence="1">
    <location>
        <begin position="302"/>
        <end position="552"/>
    </location>
</feature>
<dbReference type="Gene3D" id="3.30.420.480">
    <property type="entry name" value="Domain of unknown function (DUF4445)"/>
    <property type="match status" value="1"/>
</dbReference>
<dbReference type="InterPro" id="IPR052911">
    <property type="entry name" value="Corrinoid_activation_enz"/>
</dbReference>
<feature type="domain" description="RACo-like middle region" evidence="3">
    <location>
        <begin position="136"/>
        <end position="297"/>
    </location>
</feature>
<dbReference type="InterPro" id="IPR041414">
    <property type="entry name" value="Raco-like_middle"/>
</dbReference>
<dbReference type="EMBL" id="ACJM01000012">
    <property type="protein sequence ID" value="EEG76806.1"/>
    <property type="molecule type" value="Genomic_DNA"/>
</dbReference>
<dbReference type="Pfam" id="PF14574">
    <property type="entry name" value="RACo_C_ter"/>
    <property type="match status" value="1"/>
</dbReference>
<comment type="caution">
    <text evidence="4">The sequence shown here is derived from an EMBL/GenBank/DDBJ whole genome shotgun (WGS) entry which is preliminary data.</text>
</comment>
<keyword evidence="5" id="KW-1185">Reference proteome</keyword>
<feature type="domain" description="RACo linker region" evidence="2">
    <location>
        <begin position="54"/>
        <end position="131"/>
    </location>
</feature>
<dbReference type="STRING" id="555088.DealDRAFT_2254"/>
<gene>
    <name evidence="4" type="ORF">DealDRAFT_2254</name>
</gene>
<dbReference type="Pfam" id="PF17651">
    <property type="entry name" value="Raco_middle"/>
    <property type="match status" value="1"/>
</dbReference>
<evidence type="ECO:0000259" key="1">
    <source>
        <dbReference type="Pfam" id="PF14574"/>
    </source>
</evidence>
<evidence type="ECO:0000313" key="4">
    <source>
        <dbReference type="EMBL" id="EEG76806.1"/>
    </source>
</evidence>
<dbReference type="eggNOG" id="COG3894">
    <property type="taxonomic scope" value="Bacteria"/>
</dbReference>
<dbReference type="Gene3D" id="3.10.20.880">
    <property type="match status" value="1"/>
</dbReference>
<reference evidence="4 5" key="1">
    <citation type="submission" date="2009-02" db="EMBL/GenBank/DDBJ databases">
        <title>Sequencing of the draft genome and assembly of Dethiobacter alkaliphilus AHT 1.</title>
        <authorList>
            <consortium name="US DOE Joint Genome Institute (JGI-PGF)"/>
            <person name="Lucas S."/>
            <person name="Copeland A."/>
            <person name="Lapidus A."/>
            <person name="Glavina del Rio T."/>
            <person name="Dalin E."/>
            <person name="Tice H."/>
            <person name="Bruce D."/>
            <person name="Goodwin L."/>
            <person name="Pitluck S."/>
            <person name="Larimer F."/>
            <person name="Land M.L."/>
            <person name="Hauser L."/>
            <person name="Muyzer G."/>
        </authorList>
    </citation>
    <scope>NUCLEOTIDE SEQUENCE [LARGE SCALE GENOMIC DNA]</scope>
    <source>
        <strain evidence="4 5">AHT 1</strain>
    </source>
</reference>
<dbReference type="PANTHER" id="PTHR42895">
    <property type="entry name" value="IRON-SULFUR CLUSTER-BINDING PROTEIN-RELATED"/>
    <property type="match status" value="1"/>
</dbReference>
<dbReference type="InterPro" id="IPR042259">
    <property type="entry name" value="Raco-like_middle_sf"/>
</dbReference>
<dbReference type="Pfam" id="PF17650">
    <property type="entry name" value="RACo_linker"/>
    <property type="match status" value="1"/>
</dbReference>
<evidence type="ECO:0000259" key="2">
    <source>
        <dbReference type="Pfam" id="PF17650"/>
    </source>
</evidence>
<dbReference type="PANTHER" id="PTHR42895:SF1">
    <property type="entry name" value="IRON-SULFUR CLUSTER PROTEIN"/>
    <property type="match status" value="1"/>
</dbReference>
<organism evidence="4 5">
    <name type="scientific">Dethiobacter alkaliphilus AHT 1</name>
    <dbReference type="NCBI Taxonomy" id="555088"/>
    <lineage>
        <taxon>Bacteria</taxon>
        <taxon>Bacillati</taxon>
        <taxon>Bacillota</taxon>
        <taxon>Dethiobacteria</taxon>
        <taxon>Dethiobacterales</taxon>
        <taxon>Dethiobacteraceae</taxon>
        <taxon>Dethiobacter</taxon>
    </lineage>
</organism>
<dbReference type="InterPro" id="IPR040506">
    <property type="entry name" value="RACo_linker"/>
</dbReference>
<dbReference type="Proteomes" id="UP000006443">
    <property type="component" value="Unassembled WGS sequence"/>
</dbReference>
<dbReference type="eggNOG" id="COG0633">
    <property type="taxonomic scope" value="Bacteria"/>
</dbReference>
<protein>
    <recommendedName>
        <fullName evidence="6">Ferredoxin</fullName>
    </recommendedName>
</protein>
<proteinExistence type="predicted"/>
<evidence type="ECO:0000313" key="5">
    <source>
        <dbReference type="Proteomes" id="UP000006443"/>
    </source>
</evidence>
<evidence type="ECO:0000259" key="3">
    <source>
        <dbReference type="Pfam" id="PF17651"/>
    </source>
</evidence>
<dbReference type="AlphaFoldDB" id="C0GIE5"/>
<accession>C0GIE5</accession>
<name>C0GIE5_DETAL</name>
<evidence type="ECO:0008006" key="6">
    <source>
        <dbReference type="Google" id="ProtNLM"/>
    </source>
</evidence>
<sequence length="554" mass="59260">MHEQETALLQADELAEGIRLACLVEVSGPTTVELLAEKNMQHQILLSTSGGKAQIMPQLTKRYLEVDKPGLEDHRPDLQRIKDSLAQQGISVTKTHFSVLQKLPVVLRKDKFKVTAIVHEKELLGLEPGNTGDNLLGMAFDIGTTTIVGFLIDLYTGRELAVVSALNPQTRFGGDVISRITYANQNEHGLAQLHTAVTEALNTLIGQAVEQAKIKREDIYTLTVVGNTCMHHLFLGIHPRQVALSPYVAAVSEPVEAEPAKLGLEINPAGKVFMLPNIAGFVGADTVGVLLATELDRSEKSKLVIDIGTNGELVLGNKDSLFACSTAAGPAFEGAQISCGMRGASGAIDHVTFSDDLQFSVIDNVSPLGICGSALLDTVAGLLEAGLITKRGKFVEPDKVTNPTGQKLKERLIEHDGSWAFLVAQDPDGKRIMVTQKDIRELQLAKGAMAAGIRILMNNSGIGYDEIDEVLLAGAFGNYLNPRSACIIGLIPGELEDRVTMVGNAAGAGAKLALISSEEYHRAAQLAKKVKFIELGSNPGFARIFANSMLLPGP</sequence>
<dbReference type="InterPro" id="IPR027980">
    <property type="entry name" value="RACo_C"/>
</dbReference>